<dbReference type="STRING" id="158787.BSCA_1725"/>
<dbReference type="eggNOG" id="COG0657">
    <property type="taxonomic scope" value="Bacteria"/>
</dbReference>
<dbReference type="GO" id="GO:0016787">
    <property type="term" value="F:hydrolase activity"/>
    <property type="evidence" value="ECO:0007669"/>
    <property type="project" value="UniProtKB-KW"/>
</dbReference>
<reference evidence="4 5" key="1">
    <citation type="submission" date="2014-03" db="EMBL/GenBank/DDBJ databases">
        <title>Genomics of Bifidobacteria.</title>
        <authorList>
            <person name="Ventura M."/>
            <person name="Milani C."/>
            <person name="Lugli G.A."/>
        </authorList>
    </citation>
    <scope>NUCLEOTIDE SEQUENCE [LARGE SCALE GENOMIC DNA]</scope>
    <source>
        <strain evidence="4 5">LMG 21589</strain>
    </source>
</reference>
<dbReference type="RefSeq" id="WP_046725988.1">
    <property type="nucleotide sequence ID" value="NZ_CAUPKV010000004.1"/>
</dbReference>
<keyword evidence="5" id="KW-1185">Reference proteome</keyword>
<feature type="domain" description="BD-FAE-like" evidence="3">
    <location>
        <begin position="50"/>
        <end position="271"/>
    </location>
</feature>
<accession>A0A087DG64</accession>
<dbReference type="GeneID" id="85166251"/>
<evidence type="ECO:0000256" key="1">
    <source>
        <dbReference type="ARBA" id="ARBA00022801"/>
    </source>
</evidence>
<dbReference type="Pfam" id="PF20434">
    <property type="entry name" value="BD-FAE"/>
    <property type="match status" value="1"/>
</dbReference>
<proteinExistence type="predicted"/>
<dbReference type="InterPro" id="IPR050300">
    <property type="entry name" value="GDXG_lipolytic_enzyme"/>
</dbReference>
<dbReference type="SUPFAM" id="SSF53474">
    <property type="entry name" value="alpha/beta-Hydrolases"/>
    <property type="match status" value="1"/>
</dbReference>
<evidence type="ECO:0000313" key="5">
    <source>
        <dbReference type="Proteomes" id="UP000029033"/>
    </source>
</evidence>
<dbReference type="AlphaFoldDB" id="A0A087DG64"/>
<dbReference type="EMBL" id="JGZO01000007">
    <property type="protein sequence ID" value="KFI94514.1"/>
    <property type="molecule type" value="Genomic_DNA"/>
</dbReference>
<name>A0A087DG64_9BIFI</name>
<protein>
    <submittedName>
        <fullName evidence="4">Lipase</fullName>
    </submittedName>
</protein>
<feature type="compositionally biased region" description="Polar residues" evidence="2">
    <location>
        <begin position="1"/>
        <end position="13"/>
    </location>
</feature>
<evidence type="ECO:0000256" key="2">
    <source>
        <dbReference type="SAM" id="MobiDB-lite"/>
    </source>
</evidence>
<sequence length="311" mass="34073">MSVLSSPQSPSNATDDDGAIHIPNNPTFAGLARVTRNVAYKTGADDLVMDIIAPQSYGDGDDRRYPTVVFVQGSAWTTPDRDYEVPQLSALARRGYVVASVNHRDATRDVRHVFPAYLQDVKAAIRYLRAHAAEWHVDPARVGIWGTSSGGNTALLVGLTAQDPAYEDGTCPGVSDAVDFVVSCFPPTDLIEAVDAFGHDDDPFRLYYAGPFAAVVGATPETGITDEVRARAKAMSPYYQVRDGRDYPPMLLLHGTADKVVPYGQSVKMRRLLADRGYEARLVLVDGADHERDFWSQPVLDTIFDFIVRHS</sequence>
<comment type="caution">
    <text evidence="4">The sequence shown here is derived from an EMBL/GenBank/DDBJ whole genome shotgun (WGS) entry which is preliminary data.</text>
</comment>
<evidence type="ECO:0000259" key="3">
    <source>
        <dbReference type="Pfam" id="PF20434"/>
    </source>
</evidence>
<dbReference type="InterPro" id="IPR049492">
    <property type="entry name" value="BD-FAE-like_dom"/>
</dbReference>
<feature type="region of interest" description="Disordered" evidence="2">
    <location>
        <begin position="1"/>
        <end position="21"/>
    </location>
</feature>
<dbReference type="Gene3D" id="3.40.50.1820">
    <property type="entry name" value="alpha/beta hydrolase"/>
    <property type="match status" value="1"/>
</dbReference>
<dbReference type="Proteomes" id="UP000029033">
    <property type="component" value="Unassembled WGS sequence"/>
</dbReference>
<dbReference type="PANTHER" id="PTHR48081">
    <property type="entry name" value="AB HYDROLASE SUPERFAMILY PROTEIN C4A8.06C"/>
    <property type="match status" value="1"/>
</dbReference>
<evidence type="ECO:0000313" key="4">
    <source>
        <dbReference type="EMBL" id="KFI94514.1"/>
    </source>
</evidence>
<keyword evidence="1" id="KW-0378">Hydrolase</keyword>
<organism evidence="4 5">
    <name type="scientific">Bifidobacterium scardovii</name>
    <dbReference type="NCBI Taxonomy" id="158787"/>
    <lineage>
        <taxon>Bacteria</taxon>
        <taxon>Bacillati</taxon>
        <taxon>Actinomycetota</taxon>
        <taxon>Actinomycetes</taxon>
        <taxon>Bifidobacteriales</taxon>
        <taxon>Bifidobacteriaceae</taxon>
        <taxon>Bifidobacterium</taxon>
    </lineage>
</organism>
<dbReference type="OrthoDB" id="9803828at2"/>
<dbReference type="InterPro" id="IPR029058">
    <property type="entry name" value="AB_hydrolase_fold"/>
</dbReference>
<dbReference type="PANTHER" id="PTHR48081:SF13">
    <property type="entry name" value="ALPHA_BETA HYDROLASE"/>
    <property type="match status" value="1"/>
</dbReference>
<gene>
    <name evidence="4" type="ORF">BSCA_1725</name>
</gene>